<evidence type="ECO:0000313" key="2">
    <source>
        <dbReference type="Proteomes" id="UP000198755"/>
    </source>
</evidence>
<accession>A0A1I4C4F8</accession>
<proteinExistence type="predicted"/>
<name>A0A1I4C4F8_9HYPH</name>
<organism evidence="1 2">
    <name type="scientific">Methylocapsa palsarum</name>
    <dbReference type="NCBI Taxonomy" id="1612308"/>
    <lineage>
        <taxon>Bacteria</taxon>
        <taxon>Pseudomonadati</taxon>
        <taxon>Pseudomonadota</taxon>
        <taxon>Alphaproteobacteria</taxon>
        <taxon>Hyphomicrobiales</taxon>
        <taxon>Beijerinckiaceae</taxon>
        <taxon>Methylocapsa</taxon>
    </lineage>
</organism>
<reference evidence="1 2" key="1">
    <citation type="submission" date="2016-10" db="EMBL/GenBank/DDBJ databases">
        <authorList>
            <person name="de Groot N.N."/>
        </authorList>
    </citation>
    <scope>NUCLEOTIDE SEQUENCE [LARGE SCALE GENOMIC DNA]</scope>
    <source>
        <strain evidence="1 2">NE2</strain>
    </source>
</reference>
<sequence>MFPPKLKTRKLKEASQKADCVKSNAPDFQLADYGEKDNYDE</sequence>
<evidence type="ECO:0000313" key="1">
    <source>
        <dbReference type="EMBL" id="SFK75500.1"/>
    </source>
</evidence>
<dbReference type="AlphaFoldDB" id="A0A1I4C4F8"/>
<protein>
    <submittedName>
        <fullName evidence="1">Uncharacterized protein</fullName>
    </submittedName>
</protein>
<dbReference type="Proteomes" id="UP000198755">
    <property type="component" value="Unassembled WGS sequence"/>
</dbReference>
<gene>
    <name evidence="1" type="ORF">SAMN05444581_11818</name>
</gene>
<keyword evidence="2" id="KW-1185">Reference proteome</keyword>
<dbReference type="EMBL" id="FOSN01000018">
    <property type="protein sequence ID" value="SFK75500.1"/>
    <property type="molecule type" value="Genomic_DNA"/>
</dbReference>